<feature type="domain" description="Receptor ligand binding region" evidence="11">
    <location>
        <begin position="1"/>
        <end position="325"/>
    </location>
</feature>
<dbReference type="PRINTS" id="PR00592">
    <property type="entry name" value="CASENSINGR"/>
</dbReference>
<keyword evidence="2" id="KW-1003">Cell membrane</keyword>
<evidence type="ECO:0000256" key="8">
    <source>
        <dbReference type="ARBA" id="ARBA00023170"/>
    </source>
</evidence>
<evidence type="ECO:0000256" key="2">
    <source>
        <dbReference type="ARBA" id="ARBA00022475"/>
    </source>
</evidence>
<dbReference type="GO" id="GO:0005886">
    <property type="term" value="C:plasma membrane"/>
    <property type="evidence" value="ECO:0007669"/>
    <property type="project" value="UniProtKB-SubCell"/>
</dbReference>
<name>A0AAV7KTW4_PLEWA</name>
<organism evidence="12 13">
    <name type="scientific">Pleurodeles waltl</name>
    <name type="common">Iberian ribbed newt</name>
    <dbReference type="NCBI Taxonomy" id="8319"/>
    <lineage>
        <taxon>Eukaryota</taxon>
        <taxon>Metazoa</taxon>
        <taxon>Chordata</taxon>
        <taxon>Craniata</taxon>
        <taxon>Vertebrata</taxon>
        <taxon>Euteleostomi</taxon>
        <taxon>Amphibia</taxon>
        <taxon>Batrachia</taxon>
        <taxon>Caudata</taxon>
        <taxon>Salamandroidea</taxon>
        <taxon>Salamandridae</taxon>
        <taxon>Pleurodelinae</taxon>
        <taxon>Pleurodeles</taxon>
    </lineage>
</organism>
<comment type="subcellular location">
    <subcellularLocation>
        <location evidence="1">Cell membrane</location>
        <topology evidence="1">Multi-pass membrane protein</topology>
    </subcellularLocation>
</comment>
<comment type="caution">
    <text evidence="12">The sequence shown here is derived from an EMBL/GenBank/DDBJ whole genome shotgun (WGS) entry which is preliminary data.</text>
</comment>
<keyword evidence="8" id="KW-0675">Receptor</keyword>
<evidence type="ECO:0000313" key="12">
    <source>
        <dbReference type="EMBL" id="KAJ1080403.1"/>
    </source>
</evidence>
<evidence type="ECO:0000256" key="6">
    <source>
        <dbReference type="ARBA" id="ARBA00023040"/>
    </source>
</evidence>
<dbReference type="Gene3D" id="3.40.50.2300">
    <property type="match status" value="2"/>
</dbReference>
<keyword evidence="13" id="KW-1185">Reference proteome</keyword>
<keyword evidence="10" id="KW-0807">Transducer</keyword>
<evidence type="ECO:0000313" key="13">
    <source>
        <dbReference type="Proteomes" id="UP001066276"/>
    </source>
</evidence>
<dbReference type="InterPro" id="IPR028082">
    <property type="entry name" value="Peripla_BP_I"/>
</dbReference>
<dbReference type="InterPro" id="IPR001828">
    <property type="entry name" value="ANF_lig-bd_rcpt"/>
</dbReference>
<sequence>MAHLLGLYRVPQVSYFSTTSILSDRSQFLSFFRTVPSDSFQFIGLAQLLQHFGWTWVGLLATDNDYGQEAMRTLKQEIGKMGFCVAFSETLLTSRSDRDAFYIVQVIRRSTANAIVVFLTEVDMVILLEEMVRQKITGKTWIASEAWSTSALLSNPKYSGVLFGTTGLSIQRGDIPELKEFLNSINPAKDADDIFVEEFWEENFGCKWANQKDYLGSTENRTKVCTGSEKMAETQSMYNDVTNLHITCGVYNTVYAIAMAFQAILSCTKGQGPFLNGACADILDFQPWQLLHYIKQTHFKTPIGTELSFDRYGNPLARYDVVNWQLGPEGTIRHVTVGTYDANAPPMKNLVLNESAIFWAASNSAQILQSVSDVHGTSGLMPGKINAIKEQKSSLGLKKHWEPSWL</sequence>
<dbReference type="Proteomes" id="UP001066276">
    <property type="component" value="Chromosome 12"/>
</dbReference>
<dbReference type="PANTHER" id="PTHR24061">
    <property type="entry name" value="CALCIUM-SENSING RECEPTOR-RELATED"/>
    <property type="match status" value="1"/>
</dbReference>
<dbReference type="InterPro" id="IPR000337">
    <property type="entry name" value="GPCR_3"/>
</dbReference>
<evidence type="ECO:0000256" key="1">
    <source>
        <dbReference type="ARBA" id="ARBA00004651"/>
    </source>
</evidence>
<reference evidence="12" key="1">
    <citation type="journal article" date="2022" name="bioRxiv">
        <title>Sequencing and chromosome-scale assembly of the giantPleurodeles waltlgenome.</title>
        <authorList>
            <person name="Brown T."/>
            <person name="Elewa A."/>
            <person name="Iarovenko S."/>
            <person name="Subramanian E."/>
            <person name="Araus A.J."/>
            <person name="Petzold A."/>
            <person name="Susuki M."/>
            <person name="Suzuki K.-i.T."/>
            <person name="Hayashi T."/>
            <person name="Toyoda A."/>
            <person name="Oliveira C."/>
            <person name="Osipova E."/>
            <person name="Leigh N.D."/>
            <person name="Simon A."/>
            <person name="Yun M.H."/>
        </authorList>
    </citation>
    <scope>NUCLEOTIDE SEQUENCE</scope>
    <source>
        <strain evidence="12">20211129_DDA</strain>
        <tissue evidence="12">Liver</tissue>
    </source>
</reference>
<evidence type="ECO:0000256" key="4">
    <source>
        <dbReference type="ARBA" id="ARBA00022729"/>
    </source>
</evidence>
<evidence type="ECO:0000256" key="5">
    <source>
        <dbReference type="ARBA" id="ARBA00022989"/>
    </source>
</evidence>
<keyword evidence="6" id="KW-0297">G-protein coupled receptor</keyword>
<dbReference type="InterPro" id="IPR000068">
    <property type="entry name" value="GPCR_3_Ca_sens_rcpt-rel"/>
</dbReference>
<evidence type="ECO:0000259" key="11">
    <source>
        <dbReference type="Pfam" id="PF01094"/>
    </source>
</evidence>
<protein>
    <recommendedName>
        <fullName evidence="11">Receptor ligand binding region domain-containing protein</fullName>
    </recommendedName>
</protein>
<dbReference type="SUPFAM" id="SSF53822">
    <property type="entry name" value="Periplasmic binding protein-like I"/>
    <property type="match status" value="1"/>
</dbReference>
<keyword evidence="3" id="KW-0812">Transmembrane</keyword>
<dbReference type="PANTHER" id="PTHR24061:SF599">
    <property type="entry name" value="G-PROTEIN COUPLED RECEPTORS FAMILY 3 PROFILE DOMAIN-CONTAINING PROTEIN"/>
    <property type="match status" value="1"/>
</dbReference>
<evidence type="ECO:0000256" key="10">
    <source>
        <dbReference type="ARBA" id="ARBA00023224"/>
    </source>
</evidence>
<keyword evidence="4" id="KW-0732">Signal</keyword>
<dbReference type="AlphaFoldDB" id="A0AAV7KTW4"/>
<keyword evidence="9" id="KW-0325">Glycoprotein</keyword>
<gene>
    <name evidence="12" type="ORF">NDU88_000611</name>
</gene>
<dbReference type="EMBL" id="JANPWB010000016">
    <property type="protein sequence ID" value="KAJ1080403.1"/>
    <property type="molecule type" value="Genomic_DNA"/>
</dbReference>
<evidence type="ECO:0000256" key="7">
    <source>
        <dbReference type="ARBA" id="ARBA00023136"/>
    </source>
</evidence>
<keyword evidence="7" id="KW-0472">Membrane</keyword>
<proteinExistence type="predicted"/>
<dbReference type="Pfam" id="PF01094">
    <property type="entry name" value="ANF_receptor"/>
    <property type="match status" value="1"/>
</dbReference>
<accession>A0AAV7KTW4</accession>
<dbReference type="FunFam" id="3.40.50.2300:FF:000016">
    <property type="entry name" value="Taste 1 receptor member 2"/>
    <property type="match status" value="1"/>
</dbReference>
<keyword evidence="5" id="KW-1133">Transmembrane helix</keyword>
<dbReference type="PRINTS" id="PR00248">
    <property type="entry name" value="GPCRMGR"/>
</dbReference>
<evidence type="ECO:0000256" key="9">
    <source>
        <dbReference type="ARBA" id="ARBA00023180"/>
    </source>
</evidence>
<evidence type="ECO:0000256" key="3">
    <source>
        <dbReference type="ARBA" id="ARBA00022692"/>
    </source>
</evidence>
<dbReference type="GO" id="GO:0004930">
    <property type="term" value="F:G protein-coupled receptor activity"/>
    <property type="evidence" value="ECO:0007669"/>
    <property type="project" value="UniProtKB-KW"/>
</dbReference>